<dbReference type="InterPro" id="IPR050188">
    <property type="entry name" value="RluA_PseudoU_synthase"/>
</dbReference>
<dbReference type="PANTHER" id="PTHR21600:SF87">
    <property type="entry name" value="RNA PSEUDOURIDYLATE SYNTHASE DOMAIN-CONTAINING PROTEIN 1"/>
    <property type="match status" value="1"/>
</dbReference>
<accession>A0A4P9VKQ2</accession>
<dbReference type="GO" id="GO:0140098">
    <property type="term" value="F:catalytic activity, acting on RNA"/>
    <property type="evidence" value="ECO:0007669"/>
    <property type="project" value="UniProtKB-ARBA"/>
</dbReference>
<evidence type="ECO:0000259" key="2">
    <source>
        <dbReference type="Pfam" id="PF00849"/>
    </source>
</evidence>
<name>A0A4P9VKQ2_9GAMM</name>
<dbReference type="Gene3D" id="3.30.2350.10">
    <property type="entry name" value="Pseudouridine synthase"/>
    <property type="match status" value="1"/>
</dbReference>
<dbReference type="GO" id="GO:0009982">
    <property type="term" value="F:pseudouridine synthase activity"/>
    <property type="evidence" value="ECO:0007669"/>
    <property type="project" value="InterPro"/>
</dbReference>
<dbReference type="SUPFAM" id="SSF55120">
    <property type="entry name" value="Pseudouridine synthase"/>
    <property type="match status" value="1"/>
</dbReference>
<dbReference type="InterPro" id="IPR006145">
    <property type="entry name" value="PsdUridine_synth_RsuA/RluA"/>
</dbReference>
<proteinExistence type="inferred from homology"/>
<protein>
    <submittedName>
        <fullName evidence="3">TIGR01621 family pseudouridine synthase</fullName>
    </submittedName>
</protein>
<dbReference type="InterPro" id="IPR020103">
    <property type="entry name" value="PsdUridine_synth_cat_dom_sf"/>
</dbReference>
<dbReference type="Proteomes" id="UP000257039">
    <property type="component" value="Unassembled WGS sequence"/>
</dbReference>
<dbReference type="InterPro" id="IPR006224">
    <property type="entry name" value="PsdUridine_synth_RluA-like_CS"/>
</dbReference>
<dbReference type="PROSITE" id="PS01129">
    <property type="entry name" value="PSI_RLU"/>
    <property type="match status" value="1"/>
</dbReference>
<evidence type="ECO:0000256" key="1">
    <source>
        <dbReference type="ARBA" id="ARBA00010876"/>
    </source>
</evidence>
<dbReference type="NCBIfam" id="TIGR01621">
    <property type="entry name" value="RluA-like"/>
    <property type="match status" value="1"/>
</dbReference>
<keyword evidence="4" id="KW-1185">Reference proteome</keyword>
<sequence>MLEIISEHPDFYVIYKPVNISVHQTAEQPGIIPLVQQHVGCQAPLWLVHRLDQVTSGLLVLARNQPSAQIFGRLFSDQQITKYYLAITTGRPKKKQGKIIGDMTKTRNGNWKLLHTKHNPAITEFVSTGFLPGKRLCLIHPLTGKTHQIRVALKSLGAPILGDPRYSPKNHESADRCYLHAYALQFNWQEKRLSYSCPPKEGHWFLAQTCQDKLACYDAPWNLF</sequence>
<comment type="caution">
    <text evidence="3">The sequence shown here is derived from an EMBL/GenBank/DDBJ whole genome shotgun (WGS) entry which is preliminary data.</text>
</comment>
<dbReference type="PANTHER" id="PTHR21600">
    <property type="entry name" value="MITOCHONDRIAL RNA PSEUDOURIDINE SYNTHASE"/>
    <property type="match status" value="1"/>
</dbReference>
<evidence type="ECO:0000313" key="4">
    <source>
        <dbReference type="Proteomes" id="UP000257039"/>
    </source>
</evidence>
<dbReference type="EMBL" id="NDXW01000001">
    <property type="protein sequence ID" value="RDH43878.1"/>
    <property type="molecule type" value="Genomic_DNA"/>
</dbReference>
<organism evidence="3 4">
    <name type="scientific">Zooshikella ganghwensis</name>
    <dbReference type="NCBI Taxonomy" id="202772"/>
    <lineage>
        <taxon>Bacteria</taxon>
        <taxon>Pseudomonadati</taxon>
        <taxon>Pseudomonadota</taxon>
        <taxon>Gammaproteobacteria</taxon>
        <taxon>Oceanospirillales</taxon>
        <taxon>Zooshikellaceae</taxon>
        <taxon>Zooshikella</taxon>
    </lineage>
</organism>
<dbReference type="RefSeq" id="WP_094787115.1">
    <property type="nucleotide sequence ID" value="NZ_NDXW01000001.1"/>
</dbReference>
<dbReference type="AlphaFoldDB" id="A0A4P9VKQ2"/>
<feature type="domain" description="Pseudouridine synthase RsuA/RluA-like" evidence="2">
    <location>
        <begin position="10"/>
        <end position="154"/>
    </location>
</feature>
<comment type="similarity">
    <text evidence="1">Belongs to the pseudouridine synthase RluA family.</text>
</comment>
<dbReference type="CDD" id="cd02869">
    <property type="entry name" value="PseudoU_synth_RluA_like"/>
    <property type="match status" value="1"/>
</dbReference>
<reference evidence="3 4" key="1">
    <citation type="submission" date="2017-04" db="EMBL/GenBank/DDBJ databases">
        <title>Draft genome sequence of Zooshikella ganghwensis VG4 isolated from Red Sea sediments.</title>
        <authorList>
            <person name="Rehman Z."/>
            <person name="Alam I."/>
            <person name="Kamau A."/>
            <person name="Bajic V."/>
            <person name="Leiknes T."/>
        </authorList>
    </citation>
    <scope>NUCLEOTIDE SEQUENCE [LARGE SCALE GENOMIC DNA]</scope>
    <source>
        <strain evidence="3 4">VG4</strain>
    </source>
</reference>
<evidence type="ECO:0000313" key="3">
    <source>
        <dbReference type="EMBL" id="RDH43878.1"/>
    </source>
</evidence>
<dbReference type="GO" id="GO:0000455">
    <property type="term" value="P:enzyme-directed rRNA pseudouridine synthesis"/>
    <property type="evidence" value="ECO:0007669"/>
    <property type="project" value="TreeGrafter"/>
</dbReference>
<dbReference type="GO" id="GO:0003723">
    <property type="term" value="F:RNA binding"/>
    <property type="evidence" value="ECO:0007669"/>
    <property type="project" value="InterPro"/>
</dbReference>
<dbReference type="InterPro" id="IPR006508">
    <property type="entry name" value="PsdUridine_synth_RluA-like"/>
</dbReference>
<dbReference type="Pfam" id="PF00849">
    <property type="entry name" value="PseudoU_synth_2"/>
    <property type="match status" value="1"/>
</dbReference>
<gene>
    <name evidence="3" type="ORF">B9G39_10720</name>
</gene>